<dbReference type="EMBL" id="ATNM01000091">
    <property type="protein sequence ID" value="EPR68720.1"/>
    <property type="molecule type" value="Genomic_DNA"/>
</dbReference>
<dbReference type="STRING" id="641524.ADICYQ_2106"/>
<proteinExistence type="inferred from homology"/>
<feature type="short sequence motif" description="Gly-cisPro motif, important for rejection of L-amino acids" evidence="2">
    <location>
        <begin position="138"/>
        <end position="139"/>
    </location>
</feature>
<comment type="caution">
    <text evidence="3">The sequence shown here is derived from an EMBL/GenBank/DDBJ whole genome shotgun (WGS) entry which is preliminary data.</text>
</comment>
<protein>
    <recommendedName>
        <fullName evidence="2">D-aminoacyl-tRNA deacylase</fullName>
        <shortName evidence="2">DTD</shortName>
        <ecNumber evidence="2">3.1.1.96</ecNumber>
    </recommendedName>
    <alternativeName>
        <fullName evidence="2">Gly-tRNA(Ala) deacylase</fullName>
        <ecNumber evidence="2">3.1.1.-</ecNumber>
    </alternativeName>
</protein>
<dbReference type="GO" id="GO:0043908">
    <property type="term" value="F:Ser(Gly)-tRNA(Ala) hydrolase activity"/>
    <property type="evidence" value="ECO:0007669"/>
    <property type="project" value="UniProtKB-UniRule"/>
</dbReference>
<comment type="subcellular location">
    <subcellularLocation>
        <location evidence="2">Cytoplasm</location>
    </subcellularLocation>
</comment>
<comment type="function">
    <text evidence="2">An aminoacyl-tRNA editing enzyme that deacylates mischarged D-aminoacyl-tRNAs. Also deacylates mischarged glycyl-tRNA(Ala), protecting cells against glycine mischarging by AlaRS. Acts via tRNA-based rather than protein-based catalysis; rejects L-amino acids rather than detecting D-amino acids in the active site. By recycling D-aminoacyl-tRNA to D-amino acids and free tRNA molecules, this enzyme counteracts the toxicity associated with the formation of D-aminoacyl-tRNA entities in vivo and helps enforce protein L-homochirality.</text>
</comment>
<dbReference type="AlphaFoldDB" id="S7VEU3"/>
<reference evidence="3 4" key="1">
    <citation type="journal article" date="2013" name="Genome Announc.">
        <title>Draft Genome Sequence of Cyclobacterium qasimii Strain M12-11BT, Isolated from Arctic Marine Sediment.</title>
        <authorList>
            <person name="Shivaji S."/>
            <person name="Ara S."/>
            <person name="Singh A."/>
            <person name="Kumar Pinnaka A."/>
        </authorList>
    </citation>
    <scope>NUCLEOTIDE SEQUENCE [LARGE SCALE GENOMIC DNA]</scope>
    <source>
        <strain evidence="3 4">M12-11B</strain>
    </source>
</reference>
<sequence length="174" mass="19075">MIVVLQRVKRASVHIEAIEKAAIGTGLLVLLGIESADTLDDINWICRKIANMRIFADQQGVMNNSILETDGDVLIVSQFTLHASTKKGNRPSYIKAARPEIAIPLYEQFIEEMSKLLGKPVPTGEFGADMQVSLVNDGPVTIVLDSKIKFKSSLSGFLIYIIPSVLAKPIQIKI</sequence>
<comment type="similarity">
    <text evidence="1 2">Belongs to the DTD family.</text>
</comment>
<evidence type="ECO:0000313" key="3">
    <source>
        <dbReference type="EMBL" id="EPR68720.1"/>
    </source>
</evidence>
<comment type="catalytic activity">
    <reaction evidence="2">
        <text>a D-aminoacyl-tRNA + H2O = a tRNA + a D-alpha-amino acid + H(+)</text>
        <dbReference type="Rhea" id="RHEA:13953"/>
        <dbReference type="Rhea" id="RHEA-COMP:10123"/>
        <dbReference type="Rhea" id="RHEA-COMP:10124"/>
        <dbReference type="ChEBI" id="CHEBI:15377"/>
        <dbReference type="ChEBI" id="CHEBI:15378"/>
        <dbReference type="ChEBI" id="CHEBI:59871"/>
        <dbReference type="ChEBI" id="CHEBI:78442"/>
        <dbReference type="ChEBI" id="CHEBI:79333"/>
        <dbReference type="EC" id="3.1.1.96"/>
    </reaction>
</comment>
<evidence type="ECO:0000256" key="1">
    <source>
        <dbReference type="ARBA" id="ARBA00009673"/>
    </source>
</evidence>
<comment type="subunit">
    <text evidence="2">Homodimer.</text>
</comment>
<name>S7VEU3_9BACT</name>
<dbReference type="EC" id="3.1.1.96" evidence="2"/>
<dbReference type="FunFam" id="3.50.80.10:FF:000001">
    <property type="entry name" value="D-aminoacyl-tRNA deacylase"/>
    <property type="match status" value="1"/>
</dbReference>
<dbReference type="OrthoDB" id="9801395at2"/>
<keyword evidence="2" id="KW-0820">tRNA-binding</keyword>
<dbReference type="GO" id="GO:0019478">
    <property type="term" value="P:D-amino acid catabolic process"/>
    <property type="evidence" value="ECO:0007669"/>
    <property type="project" value="UniProtKB-UniRule"/>
</dbReference>
<comment type="domain">
    <text evidence="2">A Gly-cisPro motif from one monomer fits into the active site of the other monomer to allow specific chiral rejection of L-amino acids.</text>
</comment>
<gene>
    <name evidence="2" type="primary">dtd</name>
    <name evidence="3" type="ORF">ADICYQ_2106</name>
</gene>
<dbReference type="Proteomes" id="UP000014974">
    <property type="component" value="Unassembled WGS sequence"/>
</dbReference>
<dbReference type="HAMAP" id="MF_00518">
    <property type="entry name" value="Deacylase_Dtd"/>
    <property type="match status" value="1"/>
</dbReference>
<dbReference type="Gene3D" id="3.50.80.10">
    <property type="entry name" value="D-tyrosyl-tRNA(Tyr) deacylase"/>
    <property type="match status" value="1"/>
</dbReference>
<dbReference type="GO" id="GO:0051500">
    <property type="term" value="F:D-tyrosyl-tRNA(Tyr) deacylase activity"/>
    <property type="evidence" value="ECO:0007669"/>
    <property type="project" value="TreeGrafter"/>
</dbReference>
<dbReference type="PANTHER" id="PTHR10472">
    <property type="entry name" value="D-TYROSYL-TRNA TYR DEACYLASE"/>
    <property type="match status" value="1"/>
</dbReference>
<dbReference type="GO" id="GO:0106026">
    <property type="term" value="F:Gly-tRNA(Ala) deacylase activity"/>
    <property type="evidence" value="ECO:0007669"/>
    <property type="project" value="UniProtKB-UniRule"/>
</dbReference>
<dbReference type="GO" id="GO:0005737">
    <property type="term" value="C:cytoplasm"/>
    <property type="evidence" value="ECO:0007669"/>
    <property type="project" value="UniProtKB-SubCell"/>
</dbReference>
<dbReference type="EC" id="3.1.1.-" evidence="2"/>
<dbReference type="PANTHER" id="PTHR10472:SF5">
    <property type="entry name" value="D-AMINOACYL-TRNA DEACYLASE 1"/>
    <property type="match status" value="1"/>
</dbReference>
<organism evidence="3 4">
    <name type="scientific">Cyclobacterium qasimii M12-11B</name>
    <dbReference type="NCBI Taxonomy" id="641524"/>
    <lineage>
        <taxon>Bacteria</taxon>
        <taxon>Pseudomonadati</taxon>
        <taxon>Bacteroidota</taxon>
        <taxon>Cytophagia</taxon>
        <taxon>Cytophagales</taxon>
        <taxon>Cyclobacteriaceae</taxon>
        <taxon>Cyclobacterium</taxon>
    </lineage>
</organism>
<dbReference type="Pfam" id="PF02580">
    <property type="entry name" value="Tyr_Deacylase"/>
    <property type="match status" value="1"/>
</dbReference>
<dbReference type="PATRIC" id="fig|641524.5.peg.2088"/>
<dbReference type="InterPro" id="IPR003732">
    <property type="entry name" value="Daa-tRNA_deacyls_DTD"/>
</dbReference>
<dbReference type="NCBIfam" id="TIGR00256">
    <property type="entry name" value="D-aminoacyl-tRNA deacylase"/>
    <property type="match status" value="1"/>
</dbReference>
<keyword evidence="2" id="KW-0694">RNA-binding</keyword>
<dbReference type="SUPFAM" id="SSF69500">
    <property type="entry name" value="DTD-like"/>
    <property type="match status" value="1"/>
</dbReference>
<keyword evidence="2 3" id="KW-0378">Hydrolase</keyword>
<dbReference type="eggNOG" id="COG1490">
    <property type="taxonomic scope" value="Bacteria"/>
</dbReference>
<accession>S7VEU3</accession>
<dbReference type="InterPro" id="IPR023509">
    <property type="entry name" value="DTD-like_sf"/>
</dbReference>
<comment type="catalytic activity">
    <reaction evidence="2">
        <text>glycyl-tRNA(Ala) + H2O = tRNA(Ala) + glycine + H(+)</text>
        <dbReference type="Rhea" id="RHEA:53744"/>
        <dbReference type="Rhea" id="RHEA-COMP:9657"/>
        <dbReference type="Rhea" id="RHEA-COMP:13640"/>
        <dbReference type="ChEBI" id="CHEBI:15377"/>
        <dbReference type="ChEBI" id="CHEBI:15378"/>
        <dbReference type="ChEBI" id="CHEBI:57305"/>
        <dbReference type="ChEBI" id="CHEBI:78442"/>
        <dbReference type="ChEBI" id="CHEBI:78522"/>
    </reaction>
</comment>
<evidence type="ECO:0000256" key="2">
    <source>
        <dbReference type="HAMAP-Rule" id="MF_00518"/>
    </source>
</evidence>
<dbReference type="GO" id="GO:0000049">
    <property type="term" value="F:tRNA binding"/>
    <property type="evidence" value="ECO:0007669"/>
    <property type="project" value="UniProtKB-UniRule"/>
</dbReference>
<keyword evidence="2" id="KW-0963">Cytoplasm</keyword>
<evidence type="ECO:0000313" key="4">
    <source>
        <dbReference type="Proteomes" id="UP000014974"/>
    </source>
</evidence>